<dbReference type="AlphaFoldDB" id="A0A8R1TNQ9"/>
<proteinExistence type="predicted"/>
<protein>
    <submittedName>
        <fullName evidence="1">Uncharacterized protein</fullName>
    </submittedName>
</protein>
<organism evidence="1 2">
    <name type="scientific">Onchocerca volvulus</name>
    <dbReference type="NCBI Taxonomy" id="6282"/>
    <lineage>
        <taxon>Eukaryota</taxon>
        <taxon>Metazoa</taxon>
        <taxon>Ecdysozoa</taxon>
        <taxon>Nematoda</taxon>
        <taxon>Chromadorea</taxon>
        <taxon>Rhabditida</taxon>
        <taxon>Spirurina</taxon>
        <taxon>Spiruromorpha</taxon>
        <taxon>Filarioidea</taxon>
        <taxon>Onchocercidae</taxon>
        <taxon>Onchocerca</taxon>
    </lineage>
</organism>
<keyword evidence="2" id="KW-1185">Reference proteome</keyword>
<dbReference type="EnsemblMetazoa" id="OVOC1330.1">
    <property type="protein sequence ID" value="OVOC1330.1"/>
    <property type="gene ID" value="WBGene00238139"/>
</dbReference>
<sequence>MSEKSAERLLSITPCAYPLLSDTIRCGIDDVNLRKNVQVCDPDNAISMSEIEIIKNKLDTIYAKNKSCICRSDQVKPCWFRFGFAFLRRMFPVESGISHIYSREYCPVNKTLLSYKKSYTLMDSTRSTLSYLASGTTQPTPYIFVSYGTLVREKIDNFAINQRYLDPLQQIVEAENENLENGYSLKVVCLFFPF</sequence>
<reference evidence="1" key="2">
    <citation type="submission" date="2022-06" db="UniProtKB">
        <authorList>
            <consortium name="EnsemblMetazoa"/>
        </authorList>
    </citation>
    <scope>IDENTIFICATION</scope>
</reference>
<evidence type="ECO:0000313" key="1">
    <source>
        <dbReference type="EnsemblMetazoa" id="OVOC1330.1"/>
    </source>
</evidence>
<name>A0A8R1TNQ9_ONCVO</name>
<reference evidence="2" key="1">
    <citation type="submission" date="2013-10" db="EMBL/GenBank/DDBJ databases">
        <title>Genome sequencing of Onchocerca volvulus.</title>
        <authorList>
            <person name="Cotton J."/>
            <person name="Tsai J."/>
            <person name="Stanley E."/>
            <person name="Tracey A."/>
            <person name="Holroyd N."/>
            <person name="Lustigman S."/>
            <person name="Berriman M."/>
        </authorList>
    </citation>
    <scope>NUCLEOTIDE SEQUENCE</scope>
</reference>
<evidence type="ECO:0000313" key="2">
    <source>
        <dbReference type="Proteomes" id="UP000024404"/>
    </source>
</evidence>
<dbReference type="EMBL" id="CMVM020000036">
    <property type="status" value="NOT_ANNOTATED_CDS"/>
    <property type="molecule type" value="Genomic_DNA"/>
</dbReference>
<accession>A0A8R1TNQ9</accession>
<dbReference type="Proteomes" id="UP000024404">
    <property type="component" value="Unassembled WGS sequence"/>
</dbReference>